<evidence type="ECO:0000313" key="1">
    <source>
        <dbReference type="EMBL" id="MXO85777.1"/>
    </source>
</evidence>
<keyword evidence="2" id="KW-1185">Reference proteome</keyword>
<dbReference type="InterPro" id="IPR002347">
    <property type="entry name" value="SDR_fam"/>
</dbReference>
<dbReference type="Pfam" id="PF00106">
    <property type="entry name" value="adh_short"/>
    <property type="match status" value="1"/>
</dbReference>
<dbReference type="OrthoDB" id="7500984at2"/>
<dbReference type="InterPro" id="IPR036291">
    <property type="entry name" value="NAD(P)-bd_dom_sf"/>
</dbReference>
<dbReference type="Gene3D" id="3.40.50.720">
    <property type="entry name" value="NAD(P)-binding Rossmann-like Domain"/>
    <property type="match status" value="1"/>
</dbReference>
<comment type="caution">
    <text evidence="1">The sequence shown here is derived from an EMBL/GenBank/DDBJ whole genome shotgun (WGS) entry which is preliminary data.</text>
</comment>
<dbReference type="Proteomes" id="UP000433104">
    <property type="component" value="Unassembled WGS sequence"/>
</dbReference>
<gene>
    <name evidence="1" type="ORF">GRI38_06995</name>
</gene>
<evidence type="ECO:0000313" key="2">
    <source>
        <dbReference type="Proteomes" id="UP000433104"/>
    </source>
</evidence>
<organism evidence="1 2">
    <name type="scientific">Parapontixanthobacter aurantiacus</name>
    <dbReference type="NCBI Taxonomy" id="1463599"/>
    <lineage>
        <taxon>Bacteria</taxon>
        <taxon>Pseudomonadati</taxon>
        <taxon>Pseudomonadota</taxon>
        <taxon>Alphaproteobacteria</taxon>
        <taxon>Sphingomonadales</taxon>
        <taxon>Erythrobacteraceae</taxon>
        <taxon>Parapontixanthobacter</taxon>
    </lineage>
</organism>
<name>A0A844ZFN3_9SPHN</name>
<dbReference type="AlphaFoldDB" id="A0A844ZFN3"/>
<protein>
    <submittedName>
        <fullName evidence="1">SDR family NAD(P)-dependent oxidoreductase</fullName>
    </submittedName>
</protein>
<dbReference type="PRINTS" id="PR00081">
    <property type="entry name" value="GDHRDH"/>
</dbReference>
<dbReference type="SUPFAM" id="SSF51735">
    <property type="entry name" value="NAD(P)-binding Rossmann-fold domains"/>
    <property type="match status" value="1"/>
</dbReference>
<dbReference type="EMBL" id="WTYW01000001">
    <property type="protein sequence ID" value="MXO85777.1"/>
    <property type="molecule type" value="Genomic_DNA"/>
</dbReference>
<sequence length="144" mass="14981">MHRFEGKTVIVTGSSSGIGEGIARRFHKEGAKVVINARSEEDCREVADSLGAERTLVVAGDISSPEFAKDIVARTVEAFGGLDVLCNNAGVAASGDLDEASEDDIGKVIDINVKGTTRFVTGVNLPVDGGVNASNGQPNFSVFN</sequence>
<accession>A0A844ZFN3</accession>
<dbReference type="PANTHER" id="PTHR43975">
    <property type="entry name" value="ZGC:101858"/>
    <property type="match status" value="1"/>
</dbReference>
<proteinExistence type="predicted"/>
<reference evidence="1 2" key="1">
    <citation type="submission" date="2019-12" db="EMBL/GenBank/DDBJ databases">
        <title>Genomic-based taxomic classification of the family Erythrobacteraceae.</title>
        <authorList>
            <person name="Xu L."/>
        </authorList>
    </citation>
    <scope>NUCLEOTIDE SEQUENCE [LARGE SCALE GENOMIC DNA]</scope>
    <source>
        <strain evidence="1 2">MCCC 1A09962</strain>
    </source>
</reference>
<dbReference type="PANTHER" id="PTHR43975:SF2">
    <property type="entry name" value="EG:BACR7A4.14 PROTEIN-RELATED"/>
    <property type="match status" value="1"/>
</dbReference>